<organism evidence="2 3">
    <name type="scientific">Mycena albidolilacea</name>
    <dbReference type="NCBI Taxonomy" id="1033008"/>
    <lineage>
        <taxon>Eukaryota</taxon>
        <taxon>Fungi</taxon>
        <taxon>Dikarya</taxon>
        <taxon>Basidiomycota</taxon>
        <taxon>Agaricomycotina</taxon>
        <taxon>Agaricomycetes</taxon>
        <taxon>Agaricomycetidae</taxon>
        <taxon>Agaricales</taxon>
        <taxon>Marasmiineae</taxon>
        <taxon>Mycenaceae</taxon>
        <taxon>Mycena</taxon>
    </lineage>
</organism>
<feature type="region of interest" description="Disordered" evidence="1">
    <location>
        <begin position="823"/>
        <end position="876"/>
    </location>
</feature>
<dbReference type="EMBL" id="JARIHO010000008">
    <property type="protein sequence ID" value="KAJ7356473.1"/>
    <property type="molecule type" value="Genomic_DNA"/>
</dbReference>
<gene>
    <name evidence="2" type="ORF">DFH08DRAFT_802517</name>
</gene>
<proteinExistence type="predicted"/>
<protein>
    <submittedName>
        <fullName evidence="2">Uncharacterized protein</fullName>
    </submittedName>
</protein>
<sequence>MAYLWRCGGDDGDGDNTVTITASLLEFRKLGERRRWLFFPFGLVEIEKERTEARAASFHEISPQPFDLTERNDTHREPPRLVPQAHVESALGTHSSTHEYTSTAPSHAIIRPISTPSLSPSPSPVIGKVHALAHSIGNAHVLAHSVQLLDAPRICLELQRQARQIREQRGDGPALGQLRVRCGREALCDTSAPATASMSAAETNVPPMLGSRAMVNKTSKVKPRQAGGKRAQMMSPALLGRQEAPTQTLPAVVTLQLTALSPEAGAPLISYLEARREQFTVAQLSSGSWVLPELYRIILPILAEAHALDEHPAHQGHTPVLYRLSDVCQGPMHVIRLPLCCKQLPTVHQPVGGQEAEVTHPLDCWRAGHSTAKPGGCLSIHTPYSPPLFLRALLGRLKGGEVLVQPNPSLTETGSKVKFQHCTWTIAVKEDWIAVAKQGRITHSGAGVAGQGGGNPKSWVAESRILPEQRQDALKEGLCSRPCQGSSEHWQSAAGVEKETPVRGAHFSYTRHRELVRTHEHTSDLQEHGRFVVADQKEVDASWSPKNCAGIACQIPDSYPAPLLRVSCLPPSFARGPDGNPQAAPHTRVSTPLWATTEQRRRANQQKRLRVAEAEVRWRPARDERASGHASVWSRLGAGASAKGERACGRRRGQCLPVRDAAHAREDAVNQSRKILWEYRVRADFTGGETIPEAPQLRLEECERGPEQPLEGARGSLHASIKYQHGRTRVPRKAGTHSVAKSLEGAGKETLNVALTLCIHVVRAPVVPSGAQSSGHTQRRTRLCQSWDRALRKRRRGAFVDADGFDALVLQMRRGRVRGEARWHRRDQRVAGGATAPHVRRVGSEQQRKRAVGVERRRRRGRRVNGRGPRQGRRLGSGARWKYLAPHTRKKQLRGLIPPALGPLSYSSSFPSSPTSSCIVFQDLEARNLKEVQRAREEWPNIATDRS</sequence>
<evidence type="ECO:0000313" key="2">
    <source>
        <dbReference type="EMBL" id="KAJ7356473.1"/>
    </source>
</evidence>
<comment type="caution">
    <text evidence="2">The sequence shown here is derived from an EMBL/GenBank/DDBJ whole genome shotgun (WGS) entry which is preliminary data.</text>
</comment>
<name>A0AAD7AE94_9AGAR</name>
<keyword evidence="3" id="KW-1185">Reference proteome</keyword>
<feature type="compositionally biased region" description="Basic residues" evidence="1">
    <location>
        <begin position="856"/>
        <end position="873"/>
    </location>
</feature>
<accession>A0AAD7AE94</accession>
<evidence type="ECO:0000313" key="3">
    <source>
        <dbReference type="Proteomes" id="UP001218218"/>
    </source>
</evidence>
<dbReference type="Proteomes" id="UP001218218">
    <property type="component" value="Unassembled WGS sequence"/>
</dbReference>
<dbReference type="AlphaFoldDB" id="A0AAD7AE94"/>
<evidence type="ECO:0000256" key="1">
    <source>
        <dbReference type="SAM" id="MobiDB-lite"/>
    </source>
</evidence>
<reference evidence="2" key="1">
    <citation type="submission" date="2023-03" db="EMBL/GenBank/DDBJ databases">
        <title>Massive genome expansion in bonnet fungi (Mycena s.s.) driven by repeated elements and novel gene families across ecological guilds.</title>
        <authorList>
            <consortium name="Lawrence Berkeley National Laboratory"/>
            <person name="Harder C.B."/>
            <person name="Miyauchi S."/>
            <person name="Viragh M."/>
            <person name="Kuo A."/>
            <person name="Thoen E."/>
            <person name="Andreopoulos B."/>
            <person name="Lu D."/>
            <person name="Skrede I."/>
            <person name="Drula E."/>
            <person name="Henrissat B."/>
            <person name="Morin E."/>
            <person name="Kohler A."/>
            <person name="Barry K."/>
            <person name="LaButti K."/>
            <person name="Morin E."/>
            <person name="Salamov A."/>
            <person name="Lipzen A."/>
            <person name="Mereny Z."/>
            <person name="Hegedus B."/>
            <person name="Baldrian P."/>
            <person name="Stursova M."/>
            <person name="Weitz H."/>
            <person name="Taylor A."/>
            <person name="Grigoriev I.V."/>
            <person name="Nagy L.G."/>
            <person name="Martin F."/>
            <person name="Kauserud H."/>
        </authorList>
    </citation>
    <scope>NUCLEOTIDE SEQUENCE</scope>
    <source>
        <strain evidence="2">CBHHK002</strain>
    </source>
</reference>
<feature type="compositionally biased region" description="Basic and acidic residues" evidence="1">
    <location>
        <begin position="842"/>
        <end position="855"/>
    </location>
</feature>